<evidence type="ECO:0000256" key="1">
    <source>
        <dbReference type="SAM" id="MobiDB-lite"/>
    </source>
</evidence>
<feature type="compositionally biased region" description="Low complexity" evidence="1">
    <location>
        <begin position="39"/>
        <end position="49"/>
    </location>
</feature>
<evidence type="ECO:0000313" key="3">
    <source>
        <dbReference type="Proteomes" id="UP001140076"/>
    </source>
</evidence>
<name>A0A9X3SDH8_9ACTN</name>
<accession>A0A9X3SDH8</accession>
<protein>
    <submittedName>
        <fullName evidence="2">Uncharacterized protein</fullName>
    </submittedName>
</protein>
<organism evidence="2 3">
    <name type="scientific">Streptomonospora mangrovi</name>
    <dbReference type="NCBI Taxonomy" id="2883123"/>
    <lineage>
        <taxon>Bacteria</taxon>
        <taxon>Bacillati</taxon>
        <taxon>Actinomycetota</taxon>
        <taxon>Actinomycetes</taxon>
        <taxon>Streptosporangiales</taxon>
        <taxon>Nocardiopsidaceae</taxon>
        <taxon>Streptomonospora</taxon>
    </lineage>
</organism>
<dbReference type="RefSeq" id="WP_270071132.1">
    <property type="nucleotide sequence ID" value="NZ_JAJAQC010000007.1"/>
</dbReference>
<keyword evidence="3" id="KW-1185">Reference proteome</keyword>
<gene>
    <name evidence="2" type="ORF">LG943_05825</name>
</gene>
<feature type="region of interest" description="Disordered" evidence="1">
    <location>
        <begin position="1"/>
        <end position="71"/>
    </location>
</feature>
<reference evidence="2" key="1">
    <citation type="submission" date="2021-10" db="EMBL/GenBank/DDBJ databases">
        <title>Streptomonospora sp. nov., isolated from mangrove soil.</title>
        <authorList>
            <person name="Chen X."/>
            <person name="Ge X."/>
            <person name="Liu W."/>
        </authorList>
    </citation>
    <scope>NUCLEOTIDE SEQUENCE</scope>
    <source>
        <strain evidence="2">S1-112</strain>
    </source>
</reference>
<comment type="caution">
    <text evidence="2">The sequence shown here is derived from an EMBL/GenBank/DDBJ whole genome shotgun (WGS) entry which is preliminary data.</text>
</comment>
<evidence type="ECO:0000313" key="2">
    <source>
        <dbReference type="EMBL" id="MDA0563847.1"/>
    </source>
</evidence>
<proteinExistence type="predicted"/>
<dbReference type="Proteomes" id="UP001140076">
    <property type="component" value="Unassembled WGS sequence"/>
</dbReference>
<dbReference type="AlphaFoldDB" id="A0A9X3SDH8"/>
<dbReference type="EMBL" id="JAJAQC010000007">
    <property type="protein sequence ID" value="MDA0563847.1"/>
    <property type="molecule type" value="Genomic_DNA"/>
</dbReference>
<feature type="compositionally biased region" description="Basic and acidic residues" evidence="1">
    <location>
        <begin position="27"/>
        <end position="38"/>
    </location>
</feature>
<sequence length="100" mass="10224">MTTARDDRYSITIGGNASGPVVAGNHNRVEAAERRDAAEAAASAEAGPAAPTPHSPHYRQRNEAADHGTVFAVTHGDMHVHQTLPAPAALAEPAAPAAEA</sequence>